<keyword evidence="1" id="KW-0479">Metal-binding</keyword>
<proteinExistence type="predicted"/>
<name>A0A493TG83_ANAPP</name>
<evidence type="ECO:0000256" key="1">
    <source>
        <dbReference type="ARBA" id="ARBA00022723"/>
    </source>
</evidence>
<keyword evidence="2" id="KW-0106">Calcium</keyword>
<dbReference type="PROSITE" id="PS50222">
    <property type="entry name" value="EF_HAND_2"/>
    <property type="match status" value="1"/>
</dbReference>
<dbReference type="GO" id="GO:0005509">
    <property type="term" value="F:calcium ion binding"/>
    <property type="evidence" value="ECO:0007669"/>
    <property type="project" value="InterPro"/>
</dbReference>
<dbReference type="SUPFAM" id="SSF47473">
    <property type="entry name" value="EF-hand"/>
    <property type="match status" value="1"/>
</dbReference>
<evidence type="ECO:0000313" key="4">
    <source>
        <dbReference type="Ensembl" id="ENSAPLP00000024902.1"/>
    </source>
</evidence>
<dbReference type="Gene3D" id="1.10.238.10">
    <property type="entry name" value="EF-hand"/>
    <property type="match status" value="1"/>
</dbReference>
<dbReference type="InterPro" id="IPR001751">
    <property type="entry name" value="S100/CaBP7/8-like_CS"/>
</dbReference>
<dbReference type="STRING" id="8840.ENSAPLP00000024902"/>
<reference evidence="4 5" key="1">
    <citation type="submission" date="2017-10" db="EMBL/GenBank/DDBJ databases">
        <title>A new Pekin duck reference genome.</title>
        <authorList>
            <person name="Hou Z.-C."/>
            <person name="Zhou Z.-K."/>
            <person name="Zhu F."/>
            <person name="Hou S.-S."/>
        </authorList>
    </citation>
    <scope>NUCLEOTIDE SEQUENCE [LARGE SCALE GENOMIC DNA]</scope>
</reference>
<reference evidence="4" key="3">
    <citation type="submission" date="2025-09" db="UniProtKB">
        <authorList>
            <consortium name="Ensembl"/>
        </authorList>
    </citation>
    <scope>IDENTIFICATION</scope>
</reference>
<dbReference type="PROSITE" id="PS00303">
    <property type="entry name" value="S100_CABP"/>
    <property type="match status" value="1"/>
</dbReference>
<evidence type="ECO:0000313" key="5">
    <source>
        <dbReference type="Proteomes" id="UP000016666"/>
    </source>
</evidence>
<sequence length="113" mass="12770">MADCTELEWAIQVLVNNFDNAGTRGGQLLLHIWGPPHLAPPFPQHQHLRSLPQDTGNRRAADKLICDLDENKDGRISFEEYWTLIGEGILEDLRKQKAPQKDLNGGEGWLGWS</sequence>
<dbReference type="Ensembl" id="ENSAPLT00000044611.1">
    <property type="protein sequence ID" value="ENSAPLP00000024902.1"/>
    <property type="gene ID" value="ENSAPLG00000030555.1"/>
</dbReference>
<feature type="domain" description="EF-hand" evidence="3">
    <location>
        <begin position="56"/>
        <end position="91"/>
    </location>
</feature>
<dbReference type="Proteomes" id="UP000016666">
    <property type="component" value="Chromosome 26"/>
</dbReference>
<accession>A0A493TG83</accession>
<dbReference type="InterPro" id="IPR002048">
    <property type="entry name" value="EF_hand_dom"/>
</dbReference>
<dbReference type="PROSITE" id="PS00018">
    <property type="entry name" value="EF_HAND_1"/>
    <property type="match status" value="1"/>
</dbReference>
<evidence type="ECO:0000256" key="2">
    <source>
        <dbReference type="ARBA" id="ARBA00022837"/>
    </source>
</evidence>
<reference evidence="4" key="2">
    <citation type="submission" date="2025-08" db="UniProtKB">
        <authorList>
            <consortium name="Ensembl"/>
        </authorList>
    </citation>
    <scope>IDENTIFICATION</scope>
</reference>
<evidence type="ECO:0000259" key="3">
    <source>
        <dbReference type="PROSITE" id="PS50222"/>
    </source>
</evidence>
<dbReference type="InterPro" id="IPR011992">
    <property type="entry name" value="EF-hand-dom_pair"/>
</dbReference>
<dbReference type="AlphaFoldDB" id="A0A493TG83"/>
<organism evidence="4 5">
    <name type="scientific">Anas platyrhynchos platyrhynchos</name>
    <name type="common">Northern mallard</name>
    <dbReference type="NCBI Taxonomy" id="8840"/>
    <lineage>
        <taxon>Eukaryota</taxon>
        <taxon>Metazoa</taxon>
        <taxon>Chordata</taxon>
        <taxon>Craniata</taxon>
        <taxon>Vertebrata</taxon>
        <taxon>Euteleostomi</taxon>
        <taxon>Archelosauria</taxon>
        <taxon>Archosauria</taxon>
        <taxon>Dinosauria</taxon>
        <taxon>Saurischia</taxon>
        <taxon>Theropoda</taxon>
        <taxon>Coelurosauria</taxon>
        <taxon>Aves</taxon>
        <taxon>Neognathae</taxon>
        <taxon>Galloanserae</taxon>
        <taxon>Anseriformes</taxon>
        <taxon>Anatidae</taxon>
        <taxon>Anatinae</taxon>
        <taxon>Anas</taxon>
    </lineage>
</organism>
<protein>
    <recommendedName>
        <fullName evidence="3">EF-hand domain-containing protein</fullName>
    </recommendedName>
</protein>
<keyword evidence="5" id="KW-1185">Reference proteome</keyword>
<dbReference type="InterPro" id="IPR018247">
    <property type="entry name" value="EF_Hand_1_Ca_BS"/>
</dbReference>